<sequence length="24" mass="2737">MAHRTGELHIQSSDDVCAEPQQRK</sequence>
<organism evidence="2 3">
    <name type="scientific">Senna tora</name>
    <dbReference type="NCBI Taxonomy" id="362788"/>
    <lineage>
        <taxon>Eukaryota</taxon>
        <taxon>Viridiplantae</taxon>
        <taxon>Streptophyta</taxon>
        <taxon>Embryophyta</taxon>
        <taxon>Tracheophyta</taxon>
        <taxon>Spermatophyta</taxon>
        <taxon>Magnoliopsida</taxon>
        <taxon>eudicotyledons</taxon>
        <taxon>Gunneridae</taxon>
        <taxon>Pentapetalae</taxon>
        <taxon>rosids</taxon>
        <taxon>fabids</taxon>
        <taxon>Fabales</taxon>
        <taxon>Fabaceae</taxon>
        <taxon>Caesalpinioideae</taxon>
        <taxon>Cassia clade</taxon>
        <taxon>Senna</taxon>
    </lineage>
</organism>
<dbReference type="Proteomes" id="UP000634136">
    <property type="component" value="Unassembled WGS sequence"/>
</dbReference>
<evidence type="ECO:0000256" key="1">
    <source>
        <dbReference type="SAM" id="MobiDB-lite"/>
    </source>
</evidence>
<dbReference type="EMBL" id="JAAIUW010000007">
    <property type="protein sequence ID" value="KAF7824960.1"/>
    <property type="molecule type" value="Genomic_DNA"/>
</dbReference>
<evidence type="ECO:0000313" key="3">
    <source>
        <dbReference type="Proteomes" id="UP000634136"/>
    </source>
</evidence>
<protein>
    <submittedName>
        <fullName evidence="2">Uncharacterized protein</fullName>
    </submittedName>
</protein>
<reference evidence="2" key="1">
    <citation type="submission" date="2020-09" db="EMBL/GenBank/DDBJ databases">
        <title>Genome-Enabled Discovery of Anthraquinone Biosynthesis in Senna tora.</title>
        <authorList>
            <person name="Kang S.-H."/>
            <person name="Pandey R.P."/>
            <person name="Lee C.-M."/>
            <person name="Sim J.-S."/>
            <person name="Jeong J.-T."/>
            <person name="Choi B.-S."/>
            <person name="Jung M."/>
            <person name="Ginzburg D."/>
            <person name="Zhao K."/>
            <person name="Won S.Y."/>
            <person name="Oh T.-J."/>
            <person name="Yu Y."/>
            <person name="Kim N.-H."/>
            <person name="Lee O.R."/>
            <person name="Lee T.-H."/>
            <person name="Bashyal P."/>
            <person name="Kim T.-S."/>
            <person name="Lee W.-H."/>
            <person name="Kawkins C."/>
            <person name="Kim C.-K."/>
            <person name="Kim J.S."/>
            <person name="Ahn B.O."/>
            <person name="Rhee S.Y."/>
            <person name="Sohng J.K."/>
        </authorList>
    </citation>
    <scope>NUCLEOTIDE SEQUENCE</scope>
    <source>
        <tissue evidence="2">Leaf</tissue>
    </source>
</reference>
<feature type="region of interest" description="Disordered" evidence="1">
    <location>
        <begin position="1"/>
        <end position="24"/>
    </location>
</feature>
<dbReference type="AlphaFoldDB" id="A0A834WJ24"/>
<proteinExistence type="predicted"/>
<gene>
    <name evidence="2" type="ORF">G2W53_023104</name>
</gene>
<keyword evidence="3" id="KW-1185">Reference proteome</keyword>
<comment type="caution">
    <text evidence="2">The sequence shown here is derived from an EMBL/GenBank/DDBJ whole genome shotgun (WGS) entry which is preliminary data.</text>
</comment>
<evidence type="ECO:0000313" key="2">
    <source>
        <dbReference type="EMBL" id="KAF7824960.1"/>
    </source>
</evidence>
<name>A0A834WJ24_9FABA</name>
<accession>A0A834WJ24</accession>